<dbReference type="EMBL" id="JABXOR010001100">
    <property type="protein sequence ID" value="NVP02019.1"/>
    <property type="molecule type" value="Genomic_DNA"/>
</dbReference>
<comment type="caution">
    <text evidence="1">The sequence shown here is derived from an EMBL/GenBank/DDBJ whole genome shotgun (WGS) entry which is preliminary data.</text>
</comment>
<gene>
    <name evidence="1" type="ORF">HWA77_17535</name>
</gene>
<protein>
    <submittedName>
        <fullName evidence="1">Uncharacterized protein</fullName>
    </submittedName>
</protein>
<accession>A0A850R3D8</accession>
<dbReference type="AlphaFoldDB" id="A0A850R3D8"/>
<dbReference type="RefSeq" id="WP_171027661.1">
    <property type="nucleotide sequence ID" value="NZ_JABWTP010000047.1"/>
</dbReference>
<evidence type="ECO:0000313" key="1">
    <source>
        <dbReference type="EMBL" id="NVP02019.1"/>
    </source>
</evidence>
<reference evidence="1 2" key="1">
    <citation type="submission" date="2020-06" db="EMBL/GenBank/DDBJ databases">
        <title>Photobacterium damselae subsp. damselae comparative genomics.</title>
        <authorList>
            <person name="Osorio C.R."/>
        </authorList>
    </citation>
    <scope>NUCLEOTIDE SEQUENCE [LARGE SCALE GENOMIC DNA]</scope>
    <source>
        <strain evidence="1 2">TW250/03</strain>
    </source>
</reference>
<evidence type="ECO:0000313" key="2">
    <source>
        <dbReference type="Proteomes" id="UP000533429"/>
    </source>
</evidence>
<dbReference type="Proteomes" id="UP000533429">
    <property type="component" value="Unassembled WGS sequence"/>
</dbReference>
<name>A0A850R3D8_PHODD</name>
<sequence length="46" mass="5227">MTDFTFNPIKLGIKNATYWEKRYAAVQKSSITGRDPAQESDLVTFS</sequence>
<organism evidence="1 2">
    <name type="scientific">Photobacterium damselae subsp. damselae</name>
    <name type="common">Listonella damsela</name>
    <dbReference type="NCBI Taxonomy" id="85581"/>
    <lineage>
        <taxon>Bacteria</taxon>
        <taxon>Pseudomonadati</taxon>
        <taxon>Pseudomonadota</taxon>
        <taxon>Gammaproteobacteria</taxon>
        <taxon>Vibrionales</taxon>
        <taxon>Vibrionaceae</taxon>
        <taxon>Photobacterium</taxon>
    </lineage>
</organism>
<proteinExistence type="predicted"/>